<keyword evidence="4" id="KW-1185">Reference proteome</keyword>
<feature type="signal peptide" evidence="2">
    <location>
        <begin position="1"/>
        <end position="42"/>
    </location>
</feature>
<dbReference type="PANTHER" id="PTHR12994:SF17">
    <property type="entry name" value="LD30995P"/>
    <property type="match status" value="1"/>
</dbReference>
<feature type="chain" id="PRO_5040951504" description="Dipeptidase" evidence="2">
    <location>
        <begin position="43"/>
        <end position="533"/>
    </location>
</feature>
<dbReference type="GO" id="GO:0070004">
    <property type="term" value="F:cysteine-type exopeptidase activity"/>
    <property type="evidence" value="ECO:0007669"/>
    <property type="project" value="InterPro"/>
</dbReference>
<comment type="caution">
    <text evidence="3">The sequence shown here is derived from an EMBL/GenBank/DDBJ whole genome shotgun (WGS) entry which is preliminary data.</text>
</comment>
<dbReference type="GO" id="GO:0016805">
    <property type="term" value="F:dipeptidase activity"/>
    <property type="evidence" value="ECO:0007669"/>
    <property type="project" value="InterPro"/>
</dbReference>
<comment type="similarity">
    <text evidence="1">Belongs to the peptidase C69 family. Secernin subfamily.</text>
</comment>
<name>A0A9W7KRU9_9STRA</name>
<evidence type="ECO:0000256" key="1">
    <source>
        <dbReference type="ARBA" id="ARBA00005705"/>
    </source>
</evidence>
<dbReference type="InterPro" id="IPR005322">
    <property type="entry name" value="Peptidase_C69"/>
</dbReference>
<dbReference type="Proteomes" id="UP001165160">
    <property type="component" value="Unassembled WGS sequence"/>
</dbReference>
<evidence type="ECO:0000313" key="4">
    <source>
        <dbReference type="Proteomes" id="UP001165160"/>
    </source>
</evidence>
<keyword evidence="2" id="KW-0732">Signal</keyword>
<dbReference type="AlphaFoldDB" id="A0A9W7KRU9"/>
<evidence type="ECO:0008006" key="5">
    <source>
        <dbReference type="Google" id="ProtNLM"/>
    </source>
</evidence>
<evidence type="ECO:0000313" key="3">
    <source>
        <dbReference type="EMBL" id="GMI09260.1"/>
    </source>
</evidence>
<dbReference type="Pfam" id="PF03577">
    <property type="entry name" value="Peptidase_C69"/>
    <property type="match status" value="1"/>
</dbReference>
<accession>A0A9W7KRU9</accession>
<dbReference type="Gene3D" id="3.60.60.10">
    <property type="entry name" value="Penicillin V Acylase, Chain A"/>
    <property type="match status" value="1"/>
</dbReference>
<organism evidence="3 4">
    <name type="scientific">Triparma verrucosa</name>
    <dbReference type="NCBI Taxonomy" id="1606542"/>
    <lineage>
        <taxon>Eukaryota</taxon>
        <taxon>Sar</taxon>
        <taxon>Stramenopiles</taxon>
        <taxon>Ochrophyta</taxon>
        <taxon>Bolidophyceae</taxon>
        <taxon>Parmales</taxon>
        <taxon>Triparmaceae</taxon>
        <taxon>Triparma</taxon>
    </lineage>
</organism>
<dbReference type="GO" id="GO:0006508">
    <property type="term" value="P:proteolysis"/>
    <property type="evidence" value="ECO:0007669"/>
    <property type="project" value="InterPro"/>
</dbReference>
<gene>
    <name evidence="3" type="ORF">TrVE_jg5801</name>
</gene>
<reference evidence="4" key="1">
    <citation type="journal article" date="2023" name="Commun. Biol.">
        <title>Genome analysis of Parmales, the sister group of diatoms, reveals the evolutionary specialization of diatoms from phago-mixotrophs to photoautotrophs.</title>
        <authorList>
            <person name="Ban H."/>
            <person name="Sato S."/>
            <person name="Yoshikawa S."/>
            <person name="Yamada K."/>
            <person name="Nakamura Y."/>
            <person name="Ichinomiya M."/>
            <person name="Sato N."/>
            <person name="Blanc-Mathieu R."/>
            <person name="Endo H."/>
            <person name="Kuwata A."/>
            <person name="Ogata H."/>
        </authorList>
    </citation>
    <scope>NUCLEOTIDE SEQUENCE [LARGE SCALE GENOMIC DNA]</scope>
    <source>
        <strain evidence="4">NIES 3699</strain>
    </source>
</reference>
<dbReference type="PANTHER" id="PTHR12994">
    <property type="entry name" value="SECERNIN"/>
    <property type="match status" value="1"/>
</dbReference>
<protein>
    <recommendedName>
        <fullName evidence="5">Dipeptidase</fullName>
    </recommendedName>
</protein>
<proteinExistence type="inferred from homology"/>
<sequence length="533" mass="57940">MGALRSYPCSNHPHNPNLLLLAFTLLLLHFAPFALLLPTASACSTIVAGRKATDDGSVLFSHSNDGAGDVPGNIHLVVSANYTTPCTRSVSRGSIPQVPSTFQYLTEGYAIMNENQVGLGESTCTGIYTASSGGGILNIVDLGQIALERSKTALEAVKILGQLAEEFGYYDNAESLMVTDPTSAYIFHVLSDSTGNSAIWAALKVPDDHVATVMNAFVIRAVDLSQDELFSTNLLSEAETLGWQPNTNTPLDFTLLFSKDNEATCKYSSGRRQWAVLNELAPSLGVDPEYDDYVTSGYPATFAPDIPNSINVTVMSSLMRNTYENTPFSMALFPELSGGPWKSPSRWTTPQAVDNATVCWERPIATFKSIVSLVGSSSSESNIGGTVWFGPHSALTTIYVPFSPNMNHLPISHTDNSLSSLNRNVSAFWASRFLYQVSEIKSEFMLADIRIAQSELEAKSLKLQEQLAETYDGDVQQLTDAYSRNALDAVSAWWAISDTLVMRYADGYCNGCGHPDVGRDIGYDQDWLDSVVK</sequence>
<dbReference type="EMBL" id="BRXX01000396">
    <property type="protein sequence ID" value="GMI09260.1"/>
    <property type="molecule type" value="Genomic_DNA"/>
</dbReference>
<evidence type="ECO:0000256" key="2">
    <source>
        <dbReference type="SAM" id="SignalP"/>
    </source>
</evidence>